<dbReference type="PRINTS" id="PR00996">
    <property type="entry name" value="CHERMTFRASE"/>
</dbReference>
<dbReference type="Pfam" id="PF01381">
    <property type="entry name" value="HTH_3"/>
    <property type="match status" value="1"/>
</dbReference>
<evidence type="ECO:0000259" key="3">
    <source>
        <dbReference type="PROSITE" id="PS50943"/>
    </source>
</evidence>
<reference evidence="4" key="1">
    <citation type="journal article" date="2021" name="PeerJ">
        <title>Extensive microbial diversity within the chicken gut microbiome revealed by metagenomics and culture.</title>
        <authorList>
            <person name="Gilroy R."/>
            <person name="Ravi A."/>
            <person name="Getino M."/>
            <person name="Pursley I."/>
            <person name="Horton D.L."/>
            <person name="Alikhan N.F."/>
            <person name="Baker D."/>
            <person name="Gharbi K."/>
            <person name="Hall N."/>
            <person name="Watson M."/>
            <person name="Adriaenssens E.M."/>
            <person name="Foster-Nyarko E."/>
            <person name="Jarju S."/>
            <person name="Secka A."/>
            <person name="Antonio M."/>
            <person name="Oren A."/>
            <person name="Chaudhuri R.R."/>
            <person name="La Ragione R."/>
            <person name="Hildebrand F."/>
            <person name="Pallen M.J."/>
        </authorList>
    </citation>
    <scope>NUCLEOTIDE SEQUENCE</scope>
    <source>
        <strain evidence="4">CHK195-6426</strain>
    </source>
</reference>
<dbReference type="PANTHER" id="PTHR24422:SF10">
    <property type="entry name" value="CHEMOTAXIS PROTEIN METHYLTRANSFERASE 2"/>
    <property type="match status" value="1"/>
</dbReference>
<feature type="domain" description="HTH cro/C1-type" evidence="3">
    <location>
        <begin position="24"/>
        <end position="78"/>
    </location>
</feature>
<dbReference type="InterPro" id="IPR000780">
    <property type="entry name" value="CheR_MeTrfase"/>
</dbReference>
<evidence type="ECO:0000313" key="5">
    <source>
        <dbReference type="Proteomes" id="UP000824265"/>
    </source>
</evidence>
<dbReference type="InterPro" id="IPR035909">
    <property type="entry name" value="CheB_C"/>
</dbReference>
<dbReference type="SUPFAM" id="SSF47413">
    <property type="entry name" value="lambda repressor-like DNA-binding domains"/>
    <property type="match status" value="1"/>
</dbReference>
<dbReference type="PROSITE" id="PS50123">
    <property type="entry name" value="CHER"/>
    <property type="match status" value="1"/>
</dbReference>
<keyword evidence="1" id="KW-0175">Coiled coil</keyword>
<dbReference type="GO" id="GO:0008984">
    <property type="term" value="F:protein-glutamate methylesterase activity"/>
    <property type="evidence" value="ECO:0007669"/>
    <property type="project" value="InterPro"/>
</dbReference>
<dbReference type="GO" id="GO:0006935">
    <property type="term" value="P:chemotaxis"/>
    <property type="evidence" value="ECO:0007669"/>
    <property type="project" value="InterPro"/>
</dbReference>
<dbReference type="AlphaFoldDB" id="A0A9D1R7B7"/>
<dbReference type="Gene3D" id="3.40.50.180">
    <property type="entry name" value="Methylesterase CheB, C-terminal domain"/>
    <property type="match status" value="1"/>
</dbReference>
<evidence type="ECO:0000259" key="2">
    <source>
        <dbReference type="PROSITE" id="PS50123"/>
    </source>
</evidence>
<dbReference type="SUPFAM" id="SSF52738">
    <property type="entry name" value="Methylesterase CheB, C-terminal domain"/>
    <property type="match status" value="1"/>
</dbReference>
<accession>A0A9D1R7B7</accession>
<feature type="domain" description="CheR-type methyltransferase" evidence="2">
    <location>
        <begin position="286"/>
        <end position="537"/>
    </location>
</feature>
<sequence>MGNGFTGEAGKKARRNSITLGENIRRKRTEQNISQEELAERLDISRQSISKWETGLSEPSTKNLTQLSMIFQCELSELMTDTAQTKETQDFSVIGVAVTRFDLGKLKYFFQEMPLDIIDCCGASIVLTCGQNQEERRMLEETVEVYTGHRCKTVLAGESLDSGEIYLADRKNYGGSFDHFFEALARRYGENAVAVLFSDFEKSGRDGAGQVKKAGGLCVLCEPEKKQKGARYWDASDSSLFDYVLEPVNMGYWIANHVRKKYFEGTEKYQGFLSERFYHRVQECLKKVGLHSYADFKEEFFIRSVLERFEENGVASPDYYGRILESSVEEQKKLAGCIERNVWGDKKNWSDLLEISDIIEEIKPEFNGIRIWVAGSGSGLDAYVVAMMLSDYMEEHRWYDKVKIFATDVEEDMVSAAIKGFFEPDDIMELPDKWKRKYFQKRDSGFQVSQVIRNMIIFSVHDILTNPPFSRLDLLICRDVMKKFRIRSRKTMIARFAYALNQNGYLVLGRGEDIDELCSWFACEEKYKGRIWKKQKDAPISLNVRTSVKESLSVGKVVEELLTASMPACIIVDERHEILYTGQEAGKYLQFKAGEFSKNLFDNVDRKTRVLIDMALKYLEPSGERREIMVVKEGEEGAGNINIHVLGRVIRERCYYLIWFETQEDKEKKNNEYELFSRKEEKLERELDISQENLYQALKELDDTRDKYELINEKLQSTNEELTLMNDELQMANQELAASNRKLTRVNLEYQRKINEMPDFSGEGLDFFELMGLQTVFLDRDFCIKKMSEGIPEITNIREYDMDQNIAAVNLMEGYLGWRDDVKAAREGQKVMRVVDGKGGSRFIVQILPYGFEDKKPFGYVILIQTVEKKRRAEE</sequence>
<dbReference type="InterPro" id="IPR029063">
    <property type="entry name" value="SAM-dependent_MTases_sf"/>
</dbReference>
<dbReference type="SUPFAM" id="SSF53335">
    <property type="entry name" value="S-adenosyl-L-methionine-dependent methyltransferases"/>
    <property type="match status" value="1"/>
</dbReference>
<gene>
    <name evidence="4" type="ORF">H9742_12015</name>
</gene>
<name>A0A9D1R7B7_9FIRM</name>
<dbReference type="InterPro" id="IPR022642">
    <property type="entry name" value="CheR_C"/>
</dbReference>
<dbReference type="Gene3D" id="3.40.50.150">
    <property type="entry name" value="Vaccinia Virus protein VP39"/>
    <property type="match status" value="1"/>
</dbReference>
<dbReference type="Pfam" id="PF13596">
    <property type="entry name" value="PAS_10"/>
    <property type="match status" value="1"/>
</dbReference>
<dbReference type="PROSITE" id="PS50943">
    <property type="entry name" value="HTH_CROC1"/>
    <property type="match status" value="1"/>
</dbReference>
<dbReference type="InterPro" id="IPR010982">
    <property type="entry name" value="Lambda_DNA-bd_dom_sf"/>
</dbReference>
<dbReference type="Pfam" id="PF01339">
    <property type="entry name" value="CheB_methylest"/>
    <property type="match status" value="1"/>
</dbReference>
<evidence type="ECO:0000313" key="4">
    <source>
        <dbReference type="EMBL" id="HIW82220.1"/>
    </source>
</evidence>
<proteinExistence type="predicted"/>
<dbReference type="InterPro" id="IPR001387">
    <property type="entry name" value="Cro/C1-type_HTH"/>
</dbReference>
<dbReference type="InterPro" id="IPR000673">
    <property type="entry name" value="Sig_transdc_resp-reg_Me-estase"/>
</dbReference>
<comment type="caution">
    <text evidence="4">The sequence shown here is derived from an EMBL/GenBank/DDBJ whole genome shotgun (WGS) entry which is preliminary data.</text>
</comment>
<dbReference type="Gene3D" id="1.10.260.40">
    <property type="entry name" value="lambda repressor-like DNA-binding domains"/>
    <property type="match status" value="1"/>
</dbReference>
<dbReference type="GO" id="GO:0005737">
    <property type="term" value="C:cytoplasm"/>
    <property type="evidence" value="ECO:0007669"/>
    <property type="project" value="InterPro"/>
</dbReference>
<evidence type="ECO:0000256" key="1">
    <source>
        <dbReference type="SAM" id="Coils"/>
    </source>
</evidence>
<feature type="coiled-coil region" evidence="1">
    <location>
        <begin position="666"/>
        <end position="749"/>
    </location>
</feature>
<dbReference type="Proteomes" id="UP000824265">
    <property type="component" value="Unassembled WGS sequence"/>
</dbReference>
<dbReference type="GO" id="GO:0000156">
    <property type="term" value="F:phosphorelay response regulator activity"/>
    <property type="evidence" value="ECO:0007669"/>
    <property type="project" value="InterPro"/>
</dbReference>
<reference evidence="4" key="2">
    <citation type="submission" date="2021-04" db="EMBL/GenBank/DDBJ databases">
        <authorList>
            <person name="Gilroy R."/>
        </authorList>
    </citation>
    <scope>NUCLEOTIDE SEQUENCE</scope>
    <source>
        <strain evidence="4">CHK195-6426</strain>
    </source>
</reference>
<protein>
    <submittedName>
        <fullName evidence="4">Helix-turn-helix domain-containing protein</fullName>
    </submittedName>
</protein>
<dbReference type="SMART" id="SM00530">
    <property type="entry name" value="HTH_XRE"/>
    <property type="match status" value="1"/>
</dbReference>
<dbReference type="EMBL" id="DXGH01000066">
    <property type="protein sequence ID" value="HIW82220.1"/>
    <property type="molecule type" value="Genomic_DNA"/>
</dbReference>
<dbReference type="SMART" id="SM00138">
    <property type="entry name" value="MeTrc"/>
    <property type="match status" value="1"/>
</dbReference>
<dbReference type="GO" id="GO:0003677">
    <property type="term" value="F:DNA binding"/>
    <property type="evidence" value="ECO:0007669"/>
    <property type="project" value="InterPro"/>
</dbReference>
<dbReference type="InterPro" id="IPR050903">
    <property type="entry name" value="Bact_Chemotaxis_MeTrfase"/>
</dbReference>
<dbReference type="CDD" id="cd00093">
    <property type="entry name" value="HTH_XRE"/>
    <property type="match status" value="1"/>
</dbReference>
<dbReference type="GO" id="GO:0008757">
    <property type="term" value="F:S-adenosylmethionine-dependent methyltransferase activity"/>
    <property type="evidence" value="ECO:0007669"/>
    <property type="project" value="InterPro"/>
</dbReference>
<organism evidence="4 5">
    <name type="scientific">Candidatus Acetatifactor stercoripullorum</name>
    <dbReference type="NCBI Taxonomy" id="2838414"/>
    <lineage>
        <taxon>Bacteria</taxon>
        <taxon>Bacillati</taxon>
        <taxon>Bacillota</taxon>
        <taxon>Clostridia</taxon>
        <taxon>Lachnospirales</taxon>
        <taxon>Lachnospiraceae</taxon>
        <taxon>Acetatifactor</taxon>
    </lineage>
</organism>
<dbReference type="Pfam" id="PF01739">
    <property type="entry name" value="CheR"/>
    <property type="match status" value="1"/>
</dbReference>
<dbReference type="PANTHER" id="PTHR24422">
    <property type="entry name" value="CHEMOTAXIS PROTEIN METHYLTRANSFERASE"/>
    <property type="match status" value="1"/>
</dbReference>